<evidence type="ECO:0000313" key="2">
    <source>
        <dbReference type="EMBL" id="KAJ6999255.1"/>
    </source>
</evidence>
<keyword evidence="3" id="KW-1185">Reference proteome</keyword>
<feature type="transmembrane region" description="Helical" evidence="1">
    <location>
        <begin position="84"/>
        <end position="100"/>
    </location>
</feature>
<keyword evidence="1" id="KW-0812">Transmembrane</keyword>
<comment type="caution">
    <text evidence="2">The sequence shown here is derived from an EMBL/GenBank/DDBJ whole genome shotgun (WGS) entry which is preliminary data.</text>
</comment>
<reference evidence="2 3" key="1">
    <citation type="journal article" date="2023" name="Mol. Ecol. Resour.">
        <title>Chromosome-level genome assembly of a triploid poplar Populus alba 'Berolinensis'.</title>
        <authorList>
            <person name="Chen S."/>
            <person name="Yu Y."/>
            <person name="Wang X."/>
            <person name="Wang S."/>
            <person name="Zhang T."/>
            <person name="Zhou Y."/>
            <person name="He R."/>
            <person name="Meng N."/>
            <person name="Wang Y."/>
            <person name="Liu W."/>
            <person name="Liu Z."/>
            <person name="Liu J."/>
            <person name="Guo Q."/>
            <person name="Huang H."/>
            <person name="Sederoff R.R."/>
            <person name="Wang G."/>
            <person name="Qu G."/>
            <person name="Chen S."/>
        </authorList>
    </citation>
    <scope>NUCLEOTIDE SEQUENCE [LARGE SCALE GENOMIC DNA]</scope>
    <source>
        <strain evidence="2">SC-2020</strain>
    </source>
</reference>
<dbReference type="Proteomes" id="UP001164929">
    <property type="component" value="Chromosome 4"/>
</dbReference>
<dbReference type="AlphaFoldDB" id="A0AAD6W4U9"/>
<accession>A0AAD6W4U9</accession>
<evidence type="ECO:0000256" key="1">
    <source>
        <dbReference type="SAM" id="Phobius"/>
    </source>
</evidence>
<feature type="transmembrane region" description="Helical" evidence="1">
    <location>
        <begin position="112"/>
        <end position="135"/>
    </location>
</feature>
<keyword evidence="1" id="KW-0472">Membrane</keyword>
<evidence type="ECO:0000313" key="3">
    <source>
        <dbReference type="Proteomes" id="UP001164929"/>
    </source>
</evidence>
<proteinExistence type="predicted"/>
<sequence length="136" mass="15810">MRMTFYSLSIYLNTCCPPTNISFGNTHRQPPLARRHGDVVGDAIISPFITSSTNSHHPRGNIINMDGKLLVSLGYIQILHGPRYFLLFYPFFFSWIKLWIEAFSYPILSIAFPPFISFLIIFHPLQDLMFLIFLFF</sequence>
<keyword evidence="1" id="KW-1133">Transmembrane helix</keyword>
<organism evidence="2 3">
    <name type="scientific">Populus alba x Populus x berolinensis</name>
    <dbReference type="NCBI Taxonomy" id="444605"/>
    <lineage>
        <taxon>Eukaryota</taxon>
        <taxon>Viridiplantae</taxon>
        <taxon>Streptophyta</taxon>
        <taxon>Embryophyta</taxon>
        <taxon>Tracheophyta</taxon>
        <taxon>Spermatophyta</taxon>
        <taxon>Magnoliopsida</taxon>
        <taxon>eudicotyledons</taxon>
        <taxon>Gunneridae</taxon>
        <taxon>Pentapetalae</taxon>
        <taxon>rosids</taxon>
        <taxon>fabids</taxon>
        <taxon>Malpighiales</taxon>
        <taxon>Salicaceae</taxon>
        <taxon>Saliceae</taxon>
        <taxon>Populus</taxon>
    </lineage>
</organism>
<protein>
    <submittedName>
        <fullName evidence="2">Uncharacterized protein</fullName>
    </submittedName>
</protein>
<name>A0AAD6W4U9_9ROSI</name>
<dbReference type="EMBL" id="JAQIZT010000004">
    <property type="protein sequence ID" value="KAJ6999255.1"/>
    <property type="molecule type" value="Genomic_DNA"/>
</dbReference>
<gene>
    <name evidence="2" type="ORF">NC653_010058</name>
</gene>